<dbReference type="InterPro" id="IPR013912">
    <property type="entry name" value="Adenylate_cyclase-assoc_CAP_C"/>
</dbReference>
<dbReference type="Gene3D" id="2.160.20.70">
    <property type="match status" value="1"/>
</dbReference>
<dbReference type="InterPro" id="IPR015943">
    <property type="entry name" value="WD40/YVTN_repeat-like_dom_sf"/>
</dbReference>
<feature type="repeat" description="WD" evidence="13">
    <location>
        <begin position="1141"/>
        <end position="1183"/>
    </location>
</feature>
<dbReference type="Gene3D" id="1.25.40.330">
    <property type="entry name" value="Adenylate cyclase-associated CAP, N-terminal domain"/>
    <property type="match status" value="2"/>
</dbReference>
<feature type="region of interest" description="Disordered" evidence="16">
    <location>
        <begin position="247"/>
        <end position="282"/>
    </location>
</feature>
<feature type="compositionally biased region" description="Low complexity" evidence="16">
    <location>
        <begin position="267"/>
        <end position="279"/>
    </location>
</feature>
<dbReference type="SUPFAM" id="SSF101278">
    <property type="entry name" value="N-terminal domain of adenylylcyclase associated protein, CAP"/>
    <property type="match status" value="2"/>
</dbReference>
<sequence>MEEKLVERLESAVARLEAISISGFRPAEGGGDAAAAAALDPSIVAFEDLMGEYVGRVSAAAEKIGGQVLDATKVVAEAFAAQKQLLVIVKQTQKPDMAGLAEFLKPLNEVIVKANKMTEGRRSDFFNHLKTAADSLSALAWIAFTGKDCGMSMPIAHVEESWQMAEFYNNKFFHVLGGVNESNDLRNSCDFGHGWNMILVEYKNKDPNHVEWAKALKELYVPGLRDYVKSHYPLGPVWSVTGKTTVPAPAKAPKSSGPAPPPPPPASLFSSESPQSSSSRPKVGMAAVFQEISTGKPATAGLRKVTDDMKTKNRADRTGIVGAGEKESGASSRSFSKAGPPKLELQVRKWVVENQIGRKNLVIDDCDSKQSVYAFGCKDSVLQIKGKVNNITVDKCTKMGIVFTDVVAACEIVNCNGVEVQCQGSAPTISVDNTSGCQLYLSKDSLEASITTAKSSEINVLVPGAGPDDDWGEHALPQQFVHVYTDGQFVTTPVSHSGGVQVWLFIFPLLVQMLVYGQSFIGVNYGQVADNLPPPSATAKLLQSTAIEKVRLYGTDPAMIKALANTGIGIVIGAGNGDIPALASDPNFAGQWVGSNVLTFYPASKIIVVNVASLGGKIKVSTVHSMAVLTQSDPPSSGAFDPSFGDTMKAMLAFQRSTGSPFMINPYPFFAYRSDSRAETLAFCLFQPNAGRVDSGSGIKYMNMFDAQVDAIRAALNAMGFKDIEIVVAETGWPYKGDPNEVGTSIDNARAYNGNLINHLRSMVGTPLMPGKSVDTYIFALYDEDLKPGPTSERAFGLFNPDLSMTYDVGLSKSSQKTTPTPAPTQATPTTPTTPVTPTNPVTPTTPTTPAAPAPKQGGWCVPKSGVSDAQLQANLDYACGHGIDCSFIQPGGACFAPNTVASHAAFAMNLLYQTAGRNPWNCNFSETATLTSSNPSYDACNYPGGGTLSGRLEAQGSGNSSTSGAPPKRLYYVLTLAGYARSQGKSPITFGPTDLVCCRTLQGHTGKVYSLDWTPEKNRIVSASQDGRLIVWNALTSQKTHAIKLPCAWVMTCAFSPTGQTVACGGLDSVCSIFNLNSSTDKDGNLPVSKMLSGHKGYVSCCQYVPDEDTHLITSSGDQTCVLWDITTGLRTSVFGGEFQSGHTADVLSVSVNGSNSKLFVSGSCDATARLWDTRVASRAVRTFHGHEGDVNAVKFFPDGNRFGTGSDDGTCRLFDIRTGHQLQVYYQQHGDNDVPPVTSVAFSISGRLLFAGYSNGDCYVWDTLLAKVVLNLGSLQNSHEGRISCLGLSADGSALCTGSWDTNLKVSPIPTVGIIVSPYVA</sequence>
<dbReference type="SUPFAM" id="SSF69340">
    <property type="entry name" value="C-terminal domain of adenylylcyclase associated protein"/>
    <property type="match status" value="1"/>
</dbReference>
<dbReference type="InterPro" id="IPR000490">
    <property type="entry name" value="Glyco_hydro_17"/>
</dbReference>
<dbReference type="InterPro" id="IPR018106">
    <property type="entry name" value="CAP_CS_N"/>
</dbReference>
<dbReference type="Pfam" id="PF25391">
    <property type="entry name" value="WD40_Gbeta"/>
    <property type="match status" value="1"/>
</dbReference>
<dbReference type="EMBL" id="JACTNZ010000005">
    <property type="protein sequence ID" value="KAG5547916.1"/>
    <property type="molecule type" value="Genomic_DNA"/>
</dbReference>
<dbReference type="Proteomes" id="UP000823749">
    <property type="component" value="Chromosome 5"/>
</dbReference>
<keyword evidence="7" id="KW-0732">Signal</keyword>
<dbReference type="InterPro" id="IPR036322">
    <property type="entry name" value="WD40_repeat_dom_sf"/>
</dbReference>
<dbReference type="SUPFAM" id="SSF51445">
    <property type="entry name" value="(Trans)glycosidases"/>
    <property type="match status" value="1"/>
</dbReference>
<dbReference type="Pfam" id="PF00332">
    <property type="entry name" value="Glyco_hydro_17"/>
    <property type="match status" value="1"/>
</dbReference>
<feature type="domain" description="C-CAP/cofactor C-like" evidence="17">
    <location>
        <begin position="340"/>
        <end position="476"/>
    </location>
</feature>
<feature type="repeat" description="WD" evidence="13">
    <location>
        <begin position="1185"/>
        <end position="1226"/>
    </location>
</feature>
<dbReference type="InterPro" id="IPR001837">
    <property type="entry name" value="Adenylate_cyclase-assoc_CAP"/>
</dbReference>
<dbReference type="GO" id="GO:0005737">
    <property type="term" value="C:cytoplasm"/>
    <property type="evidence" value="ECO:0007669"/>
    <property type="project" value="TreeGrafter"/>
</dbReference>
<comment type="similarity">
    <text evidence="2 14">Belongs to the CAP family.</text>
</comment>
<dbReference type="PROSITE" id="PS51329">
    <property type="entry name" value="C_CAP_COFACTOR_C"/>
    <property type="match status" value="1"/>
</dbReference>
<keyword evidence="9" id="KW-0378">Hydrolase</keyword>
<dbReference type="GO" id="GO:0005975">
    <property type="term" value="P:carbohydrate metabolic process"/>
    <property type="evidence" value="ECO:0007669"/>
    <property type="project" value="InterPro"/>
</dbReference>
<name>A0AAV6K687_9ERIC</name>
<feature type="region of interest" description="Disordered" evidence="16">
    <location>
        <begin position="811"/>
        <end position="857"/>
    </location>
</feature>
<dbReference type="FunFam" id="1.25.40.330:FF:000001">
    <property type="entry name" value="Adenylyl cyclase-associated protein"/>
    <property type="match status" value="1"/>
</dbReference>
<evidence type="ECO:0000313" key="19">
    <source>
        <dbReference type="Proteomes" id="UP000823749"/>
    </source>
</evidence>
<dbReference type="GO" id="GO:0005886">
    <property type="term" value="C:plasma membrane"/>
    <property type="evidence" value="ECO:0007669"/>
    <property type="project" value="UniProtKB-ARBA"/>
</dbReference>
<feature type="repeat" description="WD" evidence="13">
    <location>
        <begin position="1002"/>
        <end position="1043"/>
    </location>
</feature>
<evidence type="ECO:0000256" key="15">
    <source>
        <dbReference type="RuleBase" id="RU004335"/>
    </source>
</evidence>
<dbReference type="Pfam" id="PF21938">
    <property type="entry name" value="CAP_N"/>
    <property type="match status" value="1"/>
</dbReference>
<evidence type="ECO:0000256" key="6">
    <source>
        <dbReference type="ARBA" id="ARBA00022574"/>
    </source>
</evidence>
<dbReference type="PROSITE" id="PS50294">
    <property type="entry name" value="WD_REPEATS_REGION"/>
    <property type="match status" value="4"/>
</dbReference>
<dbReference type="GO" id="GO:0003779">
    <property type="term" value="F:actin binding"/>
    <property type="evidence" value="ECO:0007669"/>
    <property type="project" value="InterPro"/>
</dbReference>
<dbReference type="GO" id="GO:0007015">
    <property type="term" value="P:actin filament organization"/>
    <property type="evidence" value="ECO:0007669"/>
    <property type="project" value="TreeGrafter"/>
</dbReference>
<dbReference type="PANTHER" id="PTHR10652">
    <property type="entry name" value="ADENYLYL CYCLASE-ASSOCIATED PROTEIN"/>
    <property type="match status" value="1"/>
</dbReference>
<comment type="caution">
    <text evidence="18">The sequence shown here is derived from an EMBL/GenBank/DDBJ whole genome shotgun (WGS) entry which is preliminary data.</text>
</comment>
<dbReference type="GO" id="GO:0004553">
    <property type="term" value="F:hydrolase activity, hydrolyzing O-glycosyl compounds"/>
    <property type="evidence" value="ECO:0007669"/>
    <property type="project" value="InterPro"/>
</dbReference>
<accession>A0AAV6K687</accession>
<gene>
    <name evidence="18" type="ORF">RHGRI_013560</name>
</gene>
<evidence type="ECO:0000256" key="2">
    <source>
        <dbReference type="ARBA" id="ARBA00007659"/>
    </source>
</evidence>
<keyword evidence="19" id="KW-1185">Reference proteome</keyword>
<dbReference type="InterPro" id="IPR016346">
    <property type="entry name" value="G-protein_beta_1-5"/>
</dbReference>
<comment type="subunit">
    <text evidence="5">G proteins are composed of 3 units, alpha, beta and gamma.</text>
</comment>
<dbReference type="Gene3D" id="3.20.20.80">
    <property type="entry name" value="Glycosidases"/>
    <property type="match status" value="2"/>
</dbReference>
<dbReference type="PROSITE" id="PS50082">
    <property type="entry name" value="WD_REPEATS_2"/>
    <property type="match status" value="4"/>
</dbReference>
<organism evidence="18 19">
    <name type="scientific">Rhododendron griersonianum</name>
    <dbReference type="NCBI Taxonomy" id="479676"/>
    <lineage>
        <taxon>Eukaryota</taxon>
        <taxon>Viridiplantae</taxon>
        <taxon>Streptophyta</taxon>
        <taxon>Embryophyta</taxon>
        <taxon>Tracheophyta</taxon>
        <taxon>Spermatophyta</taxon>
        <taxon>Magnoliopsida</taxon>
        <taxon>eudicotyledons</taxon>
        <taxon>Gunneridae</taxon>
        <taxon>Pentapetalae</taxon>
        <taxon>asterids</taxon>
        <taxon>Ericales</taxon>
        <taxon>Ericaceae</taxon>
        <taxon>Ericoideae</taxon>
        <taxon>Rhodoreae</taxon>
        <taxon>Rhododendron</taxon>
    </lineage>
</organism>
<evidence type="ECO:0000256" key="5">
    <source>
        <dbReference type="ARBA" id="ARBA00011581"/>
    </source>
</evidence>
<evidence type="ECO:0000256" key="4">
    <source>
        <dbReference type="ARBA" id="ARBA00009768"/>
    </source>
</evidence>
<evidence type="ECO:0000259" key="17">
    <source>
        <dbReference type="PROSITE" id="PS51329"/>
    </source>
</evidence>
<dbReference type="InterPro" id="IPR036222">
    <property type="entry name" value="CAP_N_sf"/>
</dbReference>
<dbReference type="Pfam" id="PF07983">
    <property type="entry name" value="X8"/>
    <property type="match status" value="1"/>
</dbReference>
<proteinExistence type="inferred from homology"/>
<dbReference type="SMART" id="SM00320">
    <property type="entry name" value="WD40"/>
    <property type="match status" value="7"/>
</dbReference>
<dbReference type="InterPro" id="IPR001680">
    <property type="entry name" value="WD40_rpt"/>
</dbReference>
<keyword evidence="10" id="KW-1015">Disulfide bond</keyword>
<dbReference type="FunFam" id="2.160.20.70:FF:000006">
    <property type="entry name" value="Adenylyl cyclase-associated protein"/>
    <property type="match status" value="1"/>
</dbReference>
<keyword evidence="8" id="KW-0677">Repeat</keyword>
<feature type="region of interest" description="Disordered" evidence="16">
    <location>
        <begin position="309"/>
        <end position="338"/>
    </location>
</feature>
<dbReference type="PRINTS" id="PR00319">
    <property type="entry name" value="GPROTEINB"/>
</dbReference>
<dbReference type="SMART" id="SM00673">
    <property type="entry name" value="CARP"/>
    <property type="match status" value="2"/>
</dbReference>
<evidence type="ECO:0000256" key="7">
    <source>
        <dbReference type="ARBA" id="ARBA00022729"/>
    </source>
</evidence>
<dbReference type="Gene3D" id="1.20.58.1040">
    <property type="match status" value="1"/>
</dbReference>
<dbReference type="SMART" id="SM00768">
    <property type="entry name" value="X8"/>
    <property type="match status" value="1"/>
</dbReference>
<dbReference type="Pfam" id="PF08603">
    <property type="entry name" value="CAP_C"/>
    <property type="match status" value="1"/>
</dbReference>
<keyword evidence="11" id="KW-0807">Transducer</keyword>
<feature type="compositionally biased region" description="Low complexity" evidence="16">
    <location>
        <begin position="818"/>
        <end position="855"/>
    </location>
</feature>
<reference evidence="18" key="1">
    <citation type="submission" date="2020-08" db="EMBL/GenBank/DDBJ databases">
        <title>Plant Genome Project.</title>
        <authorList>
            <person name="Zhang R.-G."/>
        </authorList>
    </citation>
    <scope>NUCLEOTIDE SEQUENCE</scope>
    <source>
        <strain evidence="18">WSP0</strain>
        <tissue evidence="18">Leaf</tissue>
    </source>
</reference>
<dbReference type="PROSITE" id="PS00678">
    <property type="entry name" value="WD_REPEATS_1"/>
    <property type="match status" value="1"/>
</dbReference>
<dbReference type="Gene3D" id="2.130.10.10">
    <property type="entry name" value="YVTN repeat-like/Quinoprotein amine dehydrogenase"/>
    <property type="match status" value="1"/>
</dbReference>
<evidence type="ECO:0000256" key="3">
    <source>
        <dbReference type="ARBA" id="ARBA00008773"/>
    </source>
</evidence>
<dbReference type="PANTHER" id="PTHR10652:SF0">
    <property type="entry name" value="ADENYLYL CYCLASE-ASSOCIATED PROTEIN"/>
    <property type="match status" value="1"/>
</dbReference>
<dbReference type="InterPro" id="IPR012946">
    <property type="entry name" value="X8"/>
</dbReference>
<dbReference type="GO" id="GO:0019933">
    <property type="term" value="P:cAMP-mediated signaling"/>
    <property type="evidence" value="ECO:0007669"/>
    <property type="project" value="TreeGrafter"/>
</dbReference>
<dbReference type="PRINTS" id="PR00320">
    <property type="entry name" value="GPROTEINBRPT"/>
</dbReference>
<keyword evidence="6 13" id="KW-0853">WD repeat</keyword>
<dbReference type="FunFam" id="2.130.10.10:FF:000580">
    <property type="entry name" value="Guanine nucleotide-binding protein subunit beta"/>
    <property type="match status" value="1"/>
</dbReference>
<evidence type="ECO:0000256" key="9">
    <source>
        <dbReference type="ARBA" id="ARBA00022801"/>
    </source>
</evidence>
<evidence type="ECO:0000256" key="8">
    <source>
        <dbReference type="ARBA" id="ARBA00022737"/>
    </source>
</evidence>
<dbReference type="InterPro" id="IPR020472">
    <property type="entry name" value="WD40_PAC1"/>
</dbReference>
<evidence type="ECO:0000256" key="12">
    <source>
        <dbReference type="ARBA" id="ARBA00023295"/>
    </source>
</evidence>
<dbReference type="InterPro" id="IPR006599">
    <property type="entry name" value="CARP_motif"/>
</dbReference>
<dbReference type="InterPro" id="IPR019775">
    <property type="entry name" value="WD40_repeat_CS"/>
</dbReference>
<feature type="compositionally biased region" description="Low complexity" evidence="16">
    <location>
        <begin position="247"/>
        <end position="257"/>
    </location>
</feature>
<comment type="similarity">
    <text evidence="3 15">Belongs to the glycosyl hydrolase 17 family.</text>
</comment>
<evidence type="ECO:0000256" key="16">
    <source>
        <dbReference type="SAM" id="MobiDB-lite"/>
    </source>
</evidence>
<dbReference type="InterPro" id="IPR013992">
    <property type="entry name" value="Adenylate_cyclase-assoc_CAP_N"/>
</dbReference>
<dbReference type="FunFam" id="1.20.58.1040:FF:000003">
    <property type="entry name" value="glucan endo-1,3-beta-glucosidase 7"/>
    <property type="match status" value="1"/>
</dbReference>
<dbReference type="InterPro" id="IPR017853">
    <property type="entry name" value="GH"/>
</dbReference>
<evidence type="ECO:0000256" key="14">
    <source>
        <dbReference type="RuleBase" id="RU000647"/>
    </source>
</evidence>
<evidence type="ECO:0000256" key="1">
    <source>
        <dbReference type="ARBA" id="ARBA00002002"/>
    </source>
</evidence>
<feature type="repeat" description="WD" evidence="13">
    <location>
        <begin position="1093"/>
        <end position="1135"/>
    </location>
</feature>
<dbReference type="InterPro" id="IPR001632">
    <property type="entry name" value="WD40_G-protein_beta-like"/>
</dbReference>
<keyword evidence="12" id="KW-0326">Glycosidase</keyword>
<dbReference type="InterPro" id="IPR053950">
    <property type="entry name" value="CAP_N"/>
</dbReference>
<dbReference type="InterPro" id="IPR017901">
    <property type="entry name" value="C-CAP_CF_C-like"/>
</dbReference>
<comment type="similarity">
    <text evidence="4">Belongs to the WD repeat G protein beta family.</text>
</comment>
<evidence type="ECO:0000256" key="13">
    <source>
        <dbReference type="PROSITE-ProRule" id="PRU00221"/>
    </source>
</evidence>
<evidence type="ECO:0000256" key="11">
    <source>
        <dbReference type="ARBA" id="ARBA00023224"/>
    </source>
</evidence>
<evidence type="ECO:0000256" key="10">
    <source>
        <dbReference type="ARBA" id="ARBA00023157"/>
    </source>
</evidence>
<dbReference type="GO" id="GO:0008179">
    <property type="term" value="F:adenylate cyclase binding"/>
    <property type="evidence" value="ECO:0007669"/>
    <property type="project" value="TreeGrafter"/>
</dbReference>
<dbReference type="SUPFAM" id="SSF50978">
    <property type="entry name" value="WD40 repeat-like"/>
    <property type="match status" value="1"/>
</dbReference>
<dbReference type="InterPro" id="IPR016098">
    <property type="entry name" value="CAP/MinC_C"/>
</dbReference>
<dbReference type="Pfam" id="PF01213">
    <property type="entry name" value="CAP_N-CM"/>
    <property type="match status" value="1"/>
</dbReference>
<comment type="function">
    <text evidence="1">Guanine nucleotide-binding proteins (G proteins) are involved as a modulator or transducer in various transmembrane signaling systems. The beta and gamma chains are required for the GTPase activity, for replacement of GDP by GTP, and for G protein-effector interaction.</text>
</comment>
<evidence type="ECO:0000313" key="18">
    <source>
        <dbReference type="EMBL" id="KAG5547916.1"/>
    </source>
</evidence>
<dbReference type="CDD" id="cd00200">
    <property type="entry name" value="WD40"/>
    <property type="match status" value="1"/>
</dbReference>
<dbReference type="PROSITE" id="PS01088">
    <property type="entry name" value="CAP_1"/>
    <property type="match status" value="1"/>
</dbReference>
<dbReference type="InterPro" id="IPR036223">
    <property type="entry name" value="CAP_C_sf"/>
</dbReference>
<protein>
    <recommendedName>
        <fullName evidence="14">Adenylyl cyclase-associated protein</fullName>
    </recommendedName>
</protein>